<reference evidence="5 6" key="1">
    <citation type="journal article" date="2016" name="G3 (Bethesda)">
        <title>First Draft Assembly and Annotation of the Genome of a California Endemic Oak Quercus lobata Nee (Fagaceae).</title>
        <authorList>
            <person name="Sork V.L."/>
            <person name="Fitz-Gibbon S.T."/>
            <person name="Puiu D."/>
            <person name="Crepeau M."/>
            <person name="Gugger P.F."/>
            <person name="Sherman R."/>
            <person name="Stevens K."/>
            <person name="Langley C.H."/>
            <person name="Pellegrini M."/>
            <person name="Salzberg S.L."/>
        </authorList>
    </citation>
    <scope>NUCLEOTIDE SEQUENCE [LARGE SCALE GENOMIC DNA]</scope>
    <source>
        <strain evidence="5 6">cv. SW786</strain>
    </source>
</reference>
<dbReference type="PANTHER" id="PTHR48033:SF4">
    <property type="entry name" value="OS08G0320100 PROTEIN"/>
    <property type="match status" value="1"/>
</dbReference>
<accession>A0A7N2LET8</accession>
<keyword evidence="3" id="KW-0694">RNA-binding</keyword>
<comment type="subcellular location">
    <subcellularLocation>
        <location evidence="1">Nucleus</location>
    </subcellularLocation>
</comment>
<dbReference type="Pfam" id="PF00076">
    <property type="entry name" value="RRM_1"/>
    <property type="match status" value="1"/>
</dbReference>
<dbReference type="InParanoid" id="A0A7N2LET8"/>
<dbReference type="EnsemblPlants" id="QL04p013911:mrna">
    <property type="protein sequence ID" value="QL04p013911:mrna"/>
    <property type="gene ID" value="QL04p013911"/>
</dbReference>
<proteinExistence type="predicted"/>
<evidence type="ECO:0000313" key="5">
    <source>
        <dbReference type="EnsemblPlants" id="QL04p013911:mrna"/>
    </source>
</evidence>
<dbReference type="GO" id="GO:0000785">
    <property type="term" value="C:chromatin"/>
    <property type="evidence" value="ECO:0007669"/>
    <property type="project" value="TreeGrafter"/>
</dbReference>
<dbReference type="GO" id="GO:0005654">
    <property type="term" value="C:nucleoplasm"/>
    <property type="evidence" value="ECO:0007669"/>
    <property type="project" value="TreeGrafter"/>
</dbReference>
<evidence type="ECO:0000256" key="1">
    <source>
        <dbReference type="ARBA" id="ARBA00004123"/>
    </source>
</evidence>
<keyword evidence="2" id="KW-0539">Nucleus</keyword>
<dbReference type="PANTHER" id="PTHR48033">
    <property type="entry name" value="RNA-BINDING (RRM/RBD/RNP MOTIFS) FAMILY PROTEIN"/>
    <property type="match status" value="1"/>
</dbReference>
<dbReference type="Gene3D" id="3.30.70.330">
    <property type="match status" value="1"/>
</dbReference>
<dbReference type="InterPro" id="IPR035979">
    <property type="entry name" value="RBD_domain_sf"/>
</dbReference>
<name>A0A7N2LET8_QUELO</name>
<dbReference type="Gramene" id="QL04p013911:mrna">
    <property type="protein sequence ID" value="QL04p013911:mrna"/>
    <property type="gene ID" value="QL04p013911"/>
</dbReference>
<evidence type="ECO:0000313" key="6">
    <source>
        <dbReference type="Proteomes" id="UP000594261"/>
    </source>
</evidence>
<evidence type="ECO:0000259" key="4">
    <source>
        <dbReference type="PROSITE" id="PS50102"/>
    </source>
</evidence>
<keyword evidence="6" id="KW-1185">Reference proteome</keyword>
<dbReference type="InterPro" id="IPR000504">
    <property type="entry name" value="RRM_dom"/>
</dbReference>
<dbReference type="EMBL" id="LRBV02000004">
    <property type="status" value="NOT_ANNOTATED_CDS"/>
    <property type="molecule type" value="Genomic_DNA"/>
</dbReference>
<protein>
    <recommendedName>
        <fullName evidence="4">RRM domain-containing protein</fullName>
    </recommendedName>
</protein>
<dbReference type="GO" id="GO:0010468">
    <property type="term" value="P:regulation of gene expression"/>
    <property type="evidence" value="ECO:0007669"/>
    <property type="project" value="TreeGrafter"/>
</dbReference>
<evidence type="ECO:0000256" key="2">
    <source>
        <dbReference type="ARBA" id="ARBA00023242"/>
    </source>
</evidence>
<dbReference type="AlphaFoldDB" id="A0A7N2LET8"/>
<feature type="domain" description="RRM" evidence="4">
    <location>
        <begin position="13"/>
        <end position="103"/>
    </location>
</feature>
<dbReference type="Proteomes" id="UP000594261">
    <property type="component" value="Chromosome 4"/>
</dbReference>
<organism evidence="5 6">
    <name type="scientific">Quercus lobata</name>
    <name type="common">Valley oak</name>
    <dbReference type="NCBI Taxonomy" id="97700"/>
    <lineage>
        <taxon>Eukaryota</taxon>
        <taxon>Viridiplantae</taxon>
        <taxon>Streptophyta</taxon>
        <taxon>Embryophyta</taxon>
        <taxon>Tracheophyta</taxon>
        <taxon>Spermatophyta</taxon>
        <taxon>Magnoliopsida</taxon>
        <taxon>eudicotyledons</taxon>
        <taxon>Gunneridae</taxon>
        <taxon>Pentapetalae</taxon>
        <taxon>rosids</taxon>
        <taxon>fabids</taxon>
        <taxon>Fagales</taxon>
        <taxon>Fagaceae</taxon>
        <taxon>Quercus</taxon>
    </lineage>
</organism>
<evidence type="ECO:0000256" key="3">
    <source>
        <dbReference type="PROSITE-ProRule" id="PRU00176"/>
    </source>
</evidence>
<dbReference type="SUPFAM" id="SSF54928">
    <property type="entry name" value="RNA-binding domain, RBD"/>
    <property type="match status" value="1"/>
</dbReference>
<dbReference type="InterPro" id="IPR012677">
    <property type="entry name" value="Nucleotide-bd_a/b_plait_sf"/>
</dbReference>
<reference evidence="5" key="2">
    <citation type="submission" date="2021-01" db="UniProtKB">
        <authorList>
            <consortium name="EnsemblPlants"/>
        </authorList>
    </citation>
    <scope>IDENTIFICATION</scope>
</reference>
<dbReference type="SMART" id="SM00360">
    <property type="entry name" value="RRM"/>
    <property type="match status" value="1"/>
</dbReference>
<dbReference type="GO" id="GO:0003723">
    <property type="term" value="F:RNA binding"/>
    <property type="evidence" value="ECO:0007669"/>
    <property type="project" value="UniProtKB-UniRule"/>
</dbReference>
<dbReference type="PROSITE" id="PS50102">
    <property type="entry name" value="RRM"/>
    <property type="match status" value="1"/>
</dbReference>
<sequence>MREREGKNCSESDKIFIGGLAKDTSYGKREHSILFYDSLDGTVLLLMETFVSYFEKYGKITDSVIMKDRHSHRPRGFGFITYEDPSVVDQMIQETHVINGKQVILCSLKYLPPVHHTTTSSTITFRWDLPGKTP</sequence>